<keyword evidence="1" id="KW-0472">Membrane</keyword>
<reference evidence="3" key="1">
    <citation type="submission" date="2024-01" db="EMBL/GenBank/DDBJ databases">
        <title>Roseobacter fucihabitans sp. nov., isolated from the brown alga Fucus spiralis.</title>
        <authorList>
            <person name="Hahnke S."/>
            <person name="Berger M."/>
            <person name="Schlingloff A."/>
            <person name="Athale I."/>
            <person name="Neumann-Schaal M."/>
            <person name="Adenaya A."/>
            <person name="Poehlein A."/>
            <person name="Daniel R."/>
            <person name="Pertersen J."/>
            <person name="Brinkhoff T."/>
        </authorList>
    </citation>
    <scope>NUCLEOTIDE SEQUENCE [LARGE SCALE GENOMIC DNA]</scope>
    <source>
        <strain evidence="3">B14</strain>
    </source>
</reference>
<dbReference type="RefSeq" id="WP_187428885.1">
    <property type="nucleotide sequence ID" value="NZ_CP143423.1"/>
</dbReference>
<name>A0ABZ2BT40_9RHOB</name>
<sequence length="94" mass="10517">MMRRIVMLASVALLVAVLFYLSRFWFLALWPRAGLFGIEALRPQGGLLAVWLRGTVAAPFELLVWAVGSFAVLTFGQKLHDRMTSPDQTQDPDP</sequence>
<organism evidence="2 3">
    <name type="scientific">Roseobacter fucihabitans</name>
    <dbReference type="NCBI Taxonomy" id="1537242"/>
    <lineage>
        <taxon>Bacteria</taxon>
        <taxon>Pseudomonadati</taxon>
        <taxon>Pseudomonadota</taxon>
        <taxon>Alphaproteobacteria</taxon>
        <taxon>Rhodobacterales</taxon>
        <taxon>Roseobacteraceae</taxon>
        <taxon>Roseobacter</taxon>
    </lineage>
</organism>
<evidence type="ECO:0000313" key="2">
    <source>
        <dbReference type="EMBL" id="WVX48578.1"/>
    </source>
</evidence>
<feature type="transmembrane region" description="Helical" evidence="1">
    <location>
        <begin position="48"/>
        <end position="73"/>
    </location>
</feature>
<dbReference type="Proteomes" id="UP001318682">
    <property type="component" value="Chromosome"/>
</dbReference>
<proteinExistence type="predicted"/>
<gene>
    <name evidence="2" type="ORF">ROLI_016590</name>
</gene>
<keyword evidence="3" id="KW-1185">Reference proteome</keyword>
<evidence type="ECO:0000256" key="1">
    <source>
        <dbReference type="SAM" id="Phobius"/>
    </source>
</evidence>
<accession>A0ABZ2BT40</accession>
<keyword evidence="1" id="KW-1133">Transmembrane helix</keyword>
<protein>
    <submittedName>
        <fullName evidence="2">Uncharacterized protein</fullName>
    </submittedName>
</protein>
<dbReference type="EMBL" id="CP143423">
    <property type="protein sequence ID" value="WVX48578.1"/>
    <property type="molecule type" value="Genomic_DNA"/>
</dbReference>
<keyword evidence="1" id="KW-0812">Transmembrane</keyword>
<evidence type="ECO:0000313" key="3">
    <source>
        <dbReference type="Proteomes" id="UP001318682"/>
    </source>
</evidence>